<dbReference type="GO" id="GO:0003755">
    <property type="term" value="F:peptidyl-prolyl cis-trans isomerase activity"/>
    <property type="evidence" value="ECO:0007669"/>
    <property type="project" value="InterPro"/>
</dbReference>
<feature type="non-terminal residue" evidence="3">
    <location>
        <position position="86"/>
    </location>
</feature>
<dbReference type="GO" id="GO:0051879">
    <property type="term" value="F:Hsp90 protein binding"/>
    <property type="evidence" value="ECO:0007669"/>
    <property type="project" value="TreeGrafter"/>
</dbReference>
<gene>
    <name evidence="3" type="ORF">PANDA_012668</name>
</gene>
<dbReference type="EMBL" id="GL193039">
    <property type="protein sequence ID" value="EFB20397.1"/>
    <property type="molecule type" value="Genomic_DNA"/>
</dbReference>
<keyword evidence="1" id="KW-0677">Repeat</keyword>
<dbReference type="PANTHER" id="PTHR46674">
    <property type="entry name" value="INACTIVE PEPTIDYL-PROLYL CIS-TRANS ISOMERASE FKBP6"/>
    <property type="match status" value="1"/>
</dbReference>
<dbReference type="GO" id="GO:0034587">
    <property type="term" value="P:piRNA processing"/>
    <property type="evidence" value="ECO:0007669"/>
    <property type="project" value="TreeGrafter"/>
</dbReference>
<proteinExistence type="predicted"/>
<accession>D2HM90</accession>
<dbReference type="InParanoid" id="D2HM90"/>
<dbReference type="SUPFAM" id="SSF54534">
    <property type="entry name" value="FKBP-like"/>
    <property type="match status" value="1"/>
</dbReference>
<name>D2HM90_AILME</name>
<dbReference type="InterPro" id="IPR046357">
    <property type="entry name" value="PPIase_dom_sf"/>
</dbReference>
<dbReference type="HOGENOM" id="CLU_013615_13_2_1"/>
<dbReference type="PANTHER" id="PTHR46674:SF1">
    <property type="entry name" value="INACTIVE PEPTIDYL-PROLYL CIS-TRANS ISOMERASE FKBP6"/>
    <property type="match status" value="1"/>
</dbReference>
<feature type="non-terminal residue" evidence="3">
    <location>
        <position position="1"/>
    </location>
</feature>
<protein>
    <submittedName>
        <fullName evidence="3">Uncharacterized protein</fullName>
    </submittedName>
</protein>
<dbReference type="GO" id="GO:0007283">
    <property type="term" value="P:spermatogenesis"/>
    <property type="evidence" value="ECO:0007669"/>
    <property type="project" value="TreeGrafter"/>
</dbReference>
<dbReference type="Gene3D" id="3.10.50.40">
    <property type="match status" value="1"/>
</dbReference>
<dbReference type="InterPro" id="IPR042282">
    <property type="entry name" value="FKBP6/shu"/>
</dbReference>
<evidence type="ECO:0000256" key="1">
    <source>
        <dbReference type="ARBA" id="ARBA00022737"/>
    </source>
</evidence>
<dbReference type="GO" id="GO:0005737">
    <property type="term" value="C:cytoplasm"/>
    <property type="evidence" value="ECO:0007669"/>
    <property type="project" value="TreeGrafter"/>
</dbReference>
<evidence type="ECO:0000313" key="3">
    <source>
        <dbReference type="EMBL" id="EFB20397.1"/>
    </source>
</evidence>
<organism evidence="3">
    <name type="scientific">Ailuropoda melanoleuca</name>
    <name type="common">Giant panda</name>
    <dbReference type="NCBI Taxonomy" id="9646"/>
    <lineage>
        <taxon>Eukaryota</taxon>
        <taxon>Metazoa</taxon>
        <taxon>Chordata</taxon>
        <taxon>Craniata</taxon>
        <taxon>Vertebrata</taxon>
        <taxon>Euteleostomi</taxon>
        <taxon>Mammalia</taxon>
        <taxon>Eutheria</taxon>
        <taxon>Laurasiatheria</taxon>
        <taxon>Carnivora</taxon>
        <taxon>Caniformia</taxon>
        <taxon>Ursidae</taxon>
        <taxon>Ailuropoda</taxon>
    </lineage>
</organism>
<reference evidence="3" key="1">
    <citation type="journal article" date="2010" name="Nature">
        <title>The sequence and de novo assembly of the giant panda genome.</title>
        <authorList>
            <person name="Li R."/>
            <person name="Fan W."/>
            <person name="Tian G."/>
            <person name="Zhu H."/>
            <person name="He L."/>
            <person name="Cai J."/>
            <person name="Huang Q."/>
            <person name="Cai Q."/>
            <person name="Li B."/>
            <person name="Bai Y."/>
            <person name="Zhang Z."/>
            <person name="Zhang Y."/>
            <person name="Wang W."/>
            <person name="Li J."/>
            <person name="Wei F."/>
            <person name="Li H."/>
            <person name="Jian M."/>
            <person name="Li J."/>
            <person name="Zhang Z."/>
            <person name="Nielsen R."/>
            <person name="Li D."/>
            <person name="Gu W."/>
            <person name="Yang Z."/>
            <person name="Xuan Z."/>
            <person name="Ryder O.A."/>
            <person name="Leung F.C."/>
            <person name="Zhou Y."/>
            <person name="Cao J."/>
            <person name="Sun X."/>
            <person name="Fu Y."/>
            <person name="Fang X."/>
            <person name="Guo X."/>
            <person name="Wang B."/>
            <person name="Hou R."/>
            <person name="Shen F."/>
            <person name="Mu B."/>
            <person name="Ni P."/>
            <person name="Lin R."/>
            <person name="Qian W."/>
            <person name="Wang G."/>
            <person name="Yu C."/>
            <person name="Nie W."/>
            <person name="Wang J."/>
            <person name="Wu Z."/>
            <person name="Liang H."/>
            <person name="Min J."/>
            <person name="Wu Q."/>
            <person name="Cheng S."/>
            <person name="Ruan J."/>
            <person name="Wang M."/>
            <person name="Shi Z."/>
            <person name="Wen M."/>
            <person name="Liu B."/>
            <person name="Ren X."/>
            <person name="Zheng H."/>
            <person name="Dong D."/>
            <person name="Cook K."/>
            <person name="Shan G."/>
            <person name="Zhang H."/>
            <person name="Kosiol C."/>
            <person name="Xie X."/>
            <person name="Lu Z."/>
            <person name="Zheng H."/>
            <person name="Li Y."/>
            <person name="Steiner C.C."/>
            <person name="Lam T.T."/>
            <person name="Lin S."/>
            <person name="Zhang Q."/>
            <person name="Li G."/>
            <person name="Tian J."/>
            <person name="Gong T."/>
            <person name="Liu H."/>
            <person name="Zhang D."/>
            <person name="Fang L."/>
            <person name="Ye C."/>
            <person name="Zhang J."/>
            <person name="Hu W."/>
            <person name="Xu A."/>
            <person name="Ren Y."/>
            <person name="Zhang G."/>
            <person name="Bruford M.W."/>
            <person name="Li Q."/>
            <person name="Ma L."/>
            <person name="Guo Y."/>
            <person name="An N."/>
            <person name="Hu Y."/>
            <person name="Zheng Y."/>
            <person name="Shi Y."/>
            <person name="Li Z."/>
            <person name="Liu Q."/>
            <person name="Chen Y."/>
            <person name="Zhao J."/>
            <person name="Qu N."/>
            <person name="Zhao S."/>
            <person name="Tian F."/>
            <person name="Wang X."/>
            <person name="Wang H."/>
            <person name="Xu L."/>
            <person name="Liu X."/>
            <person name="Vinar T."/>
            <person name="Wang Y."/>
            <person name="Lam T.W."/>
            <person name="Yiu S.M."/>
            <person name="Liu S."/>
            <person name="Zhang H."/>
            <person name="Li D."/>
            <person name="Huang Y."/>
            <person name="Wang X."/>
            <person name="Yang G."/>
            <person name="Jiang Z."/>
            <person name="Wang J."/>
            <person name="Qin N."/>
            <person name="Li L."/>
            <person name="Li J."/>
            <person name="Bolund L."/>
            <person name="Kristiansen K."/>
            <person name="Wong G.K."/>
            <person name="Olson M."/>
            <person name="Zhang X."/>
            <person name="Li S."/>
            <person name="Yang H."/>
            <person name="Wang J."/>
            <person name="Wang J."/>
        </authorList>
    </citation>
    <scope>NUCLEOTIDE SEQUENCE [LARGE SCALE GENOMIC DNA]</scope>
</reference>
<sequence>GSGCQRGALRSCVFPRKSPYQRLSRRMLDISGDRGVLKDVIREGAGELVTPDAAVLVKYSGYLEHMDKPFASNCFRKTPRLMKLGE</sequence>
<evidence type="ECO:0000256" key="2">
    <source>
        <dbReference type="ARBA" id="ARBA00022803"/>
    </source>
</evidence>
<keyword evidence="2" id="KW-0802">TPR repeat</keyword>
<dbReference type="AlphaFoldDB" id="D2HM90"/>